<evidence type="ECO:0000313" key="3">
    <source>
        <dbReference type="Proteomes" id="UP001526430"/>
    </source>
</evidence>
<keyword evidence="2" id="KW-0067">ATP-binding</keyword>
<proteinExistence type="predicted"/>
<evidence type="ECO:0000313" key="2">
    <source>
        <dbReference type="EMBL" id="MCW8088423.1"/>
    </source>
</evidence>
<feature type="domain" description="UvrD-like helicase C-terminal" evidence="1">
    <location>
        <begin position="6"/>
        <end position="24"/>
    </location>
</feature>
<reference evidence="2 3" key="1">
    <citation type="submission" date="2022-10" db="EMBL/GenBank/DDBJ databases">
        <title>Roseococcus glaciei nov., sp. nov., isolated from glacier.</title>
        <authorList>
            <person name="Liu Q."/>
            <person name="Xin Y.-H."/>
        </authorList>
    </citation>
    <scope>NUCLEOTIDE SEQUENCE [LARGE SCALE GENOMIC DNA]</scope>
    <source>
        <strain evidence="2 3">MDT2-1-1</strain>
    </source>
</reference>
<accession>A0ABT3P1Y6</accession>
<organism evidence="2 3">
    <name type="scientific">Sabulicella glaciei</name>
    <dbReference type="NCBI Taxonomy" id="2984948"/>
    <lineage>
        <taxon>Bacteria</taxon>
        <taxon>Pseudomonadati</taxon>
        <taxon>Pseudomonadota</taxon>
        <taxon>Alphaproteobacteria</taxon>
        <taxon>Acetobacterales</taxon>
        <taxon>Acetobacteraceae</taxon>
        <taxon>Sabulicella</taxon>
    </lineage>
</organism>
<evidence type="ECO:0000259" key="1">
    <source>
        <dbReference type="Pfam" id="PF13538"/>
    </source>
</evidence>
<gene>
    <name evidence="2" type="ORF">OF850_22845</name>
</gene>
<keyword evidence="2" id="KW-0547">Nucleotide-binding</keyword>
<name>A0ABT3P1Y6_9PROT</name>
<dbReference type="EMBL" id="JAPFQI010000037">
    <property type="protein sequence ID" value="MCW8088423.1"/>
    <property type="molecule type" value="Genomic_DNA"/>
</dbReference>
<dbReference type="Pfam" id="PF13538">
    <property type="entry name" value="UvrD_C_2"/>
    <property type="match status" value="1"/>
</dbReference>
<dbReference type="GO" id="GO:0005524">
    <property type="term" value="F:ATP binding"/>
    <property type="evidence" value="ECO:0007669"/>
    <property type="project" value="UniProtKB-KW"/>
</dbReference>
<protein>
    <submittedName>
        <fullName evidence="2">ATP-binding domain-containing protein</fullName>
    </submittedName>
</protein>
<sequence>MKDREFLRRWLYTGITRTAEKLIVLKPSR</sequence>
<dbReference type="InterPro" id="IPR027785">
    <property type="entry name" value="UvrD-like_helicase_C"/>
</dbReference>
<comment type="caution">
    <text evidence="2">The sequence shown here is derived from an EMBL/GenBank/DDBJ whole genome shotgun (WGS) entry which is preliminary data.</text>
</comment>
<keyword evidence="3" id="KW-1185">Reference proteome</keyword>
<dbReference type="Proteomes" id="UP001526430">
    <property type="component" value="Unassembled WGS sequence"/>
</dbReference>